<feature type="non-terminal residue" evidence="2">
    <location>
        <position position="258"/>
    </location>
</feature>
<evidence type="ECO:0000256" key="1">
    <source>
        <dbReference type="SAM" id="MobiDB-lite"/>
    </source>
</evidence>
<dbReference type="AlphaFoldDB" id="X0VBQ8"/>
<feature type="compositionally biased region" description="Low complexity" evidence="1">
    <location>
        <begin position="112"/>
        <end position="122"/>
    </location>
</feature>
<feature type="compositionally biased region" description="Pro residues" evidence="1">
    <location>
        <begin position="125"/>
        <end position="147"/>
    </location>
</feature>
<feature type="compositionally biased region" description="Low complexity" evidence="1">
    <location>
        <begin position="148"/>
        <end position="157"/>
    </location>
</feature>
<feature type="compositionally biased region" description="Basic and acidic residues" evidence="1">
    <location>
        <begin position="158"/>
        <end position="171"/>
    </location>
</feature>
<comment type="caution">
    <text evidence="2">The sequence shown here is derived from an EMBL/GenBank/DDBJ whole genome shotgun (WGS) entry which is preliminary data.</text>
</comment>
<feature type="compositionally biased region" description="Polar residues" evidence="1">
    <location>
        <begin position="178"/>
        <end position="188"/>
    </location>
</feature>
<protein>
    <submittedName>
        <fullName evidence="2">Uncharacterized protein</fullName>
    </submittedName>
</protein>
<feature type="region of interest" description="Disordered" evidence="1">
    <location>
        <begin position="70"/>
        <end position="188"/>
    </location>
</feature>
<accession>X0VBQ8</accession>
<feature type="non-terminal residue" evidence="2">
    <location>
        <position position="1"/>
    </location>
</feature>
<organism evidence="2">
    <name type="scientific">marine sediment metagenome</name>
    <dbReference type="NCBI Taxonomy" id="412755"/>
    <lineage>
        <taxon>unclassified sequences</taxon>
        <taxon>metagenomes</taxon>
        <taxon>ecological metagenomes</taxon>
    </lineage>
</organism>
<dbReference type="EMBL" id="BARS01035142">
    <property type="protein sequence ID" value="GAG15509.1"/>
    <property type="molecule type" value="Genomic_DNA"/>
</dbReference>
<reference evidence="2" key="1">
    <citation type="journal article" date="2014" name="Front. Microbiol.">
        <title>High frequency of phylogenetically diverse reductive dehalogenase-homologous genes in deep subseafloor sedimentary metagenomes.</title>
        <authorList>
            <person name="Kawai M."/>
            <person name="Futagami T."/>
            <person name="Toyoda A."/>
            <person name="Takaki Y."/>
            <person name="Nishi S."/>
            <person name="Hori S."/>
            <person name="Arai W."/>
            <person name="Tsubouchi T."/>
            <person name="Morono Y."/>
            <person name="Uchiyama I."/>
            <person name="Ito T."/>
            <person name="Fujiyama A."/>
            <person name="Inagaki F."/>
            <person name="Takami H."/>
        </authorList>
    </citation>
    <scope>NUCLEOTIDE SEQUENCE</scope>
    <source>
        <strain evidence="2">Expedition CK06-06</strain>
    </source>
</reference>
<evidence type="ECO:0000313" key="2">
    <source>
        <dbReference type="EMBL" id="GAG15509.1"/>
    </source>
</evidence>
<gene>
    <name evidence="2" type="ORF">S01H1_54185</name>
</gene>
<feature type="compositionally biased region" description="Basic and acidic residues" evidence="1">
    <location>
        <begin position="88"/>
        <end position="108"/>
    </location>
</feature>
<name>X0VBQ8_9ZZZZ</name>
<sequence>LIHEKTGLPTGALDVYYGITEGVPGKYGDMARDADKQAGEMKEDRNVEIALEKGYIKEERTGRYVKREISEEARVAPGYGPRGVVEAPRGRPEPRGERPSEVQPEEARGVLPPTEGPAAEEITPPEEPPAVPPTEVPKPPTVPPKKPAPAAVKPSEVLPEKPPVKPTEPPKEPGLPTGVQTLEKPTQRQGKMVYGTLFGQKPSTPLVKAEKLVWEKGLGYVREQEATPKAKRRGVPLADLKMKAEENKVMRALVSGDI</sequence>
<proteinExistence type="predicted"/>